<keyword evidence="2" id="KW-0808">Transferase</keyword>
<dbReference type="Proteomes" id="UP000254496">
    <property type="component" value="Unassembled WGS sequence"/>
</dbReference>
<dbReference type="PANTHER" id="PTHR13778">
    <property type="entry name" value="GLYCOSYLTRANSFERASE 8 DOMAIN-CONTAINING PROTEIN"/>
    <property type="match status" value="1"/>
</dbReference>
<dbReference type="AlphaFoldDB" id="A0AB38H8J3"/>
<gene>
    <name evidence="4" type="primary">gspA_1</name>
    <name evidence="4" type="ORF">NCTC8540_00345</name>
</gene>
<organism evidence="4 5">
    <name type="scientific">Canicola haemoglobinophilus</name>
    <dbReference type="NCBI Taxonomy" id="733"/>
    <lineage>
        <taxon>Bacteria</taxon>
        <taxon>Pseudomonadati</taxon>
        <taxon>Pseudomonadota</taxon>
        <taxon>Gammaproteobacteria</taxon>
        <taxon>Pasteurellales</taxon>
        <taxon>Pasteurellaceae</taxon>
        <taxon>Canicola</taxon>
    </lineage>
</organism>
<reference evidence="4 5" key="1">
    <citation type="submission" date="2018-06" db="EMBL/GenBank/DDBJ databases">
        <authorList>
            <consortium name="Pathogen Informatics"/>
            <person name="Doyle S."/>
        </authorList>
    </citation>
    <scope>NUCLEOTIDE SEQUENCE [LARGE SCALE GENOMIC DNA]</scope>
    <source>
        <strain evidence="4 5">NCTC8540</strain>
    </source>
</reference>
<name>A0AB38H8J3_9PAST</name>
<keyword evidence="3" id="KW-0479">Metal-binding</keyword>
<dbReference type="SUPFAM" id="SSF53448">
    <property type="entry name" value="Nucleotide-diphospho-sugar transferases"/>
    <property type="match status" value="1"/>
</dbReference>
<comment type="caution">
    <text evidence="4">The sequence shown here is derived from an EMBL/GenBank/DDBJ whole genome shotgun (WGS) entry which is preliminary data.</text>
</comment>
<evidence type="ECO:0000256" key="1">
    <source>
        <dbReference type="ARBA" id="ARBA00022676"/>
    </source>
</evidence>
<dbReference type="InterPro" id="IPR002495">
    <property type="entry name" value="Glyco_trans_8"/>
</dbReference>
<dbReference type="Pfam" id="PF01501">
    <property type="entry name" value="Glyco_transf_8"/>
    <property type="match status" value="1"/>
</dbReference>
<accession>A0AB38H8J3</accession>
<dbReference type="CDD" id="cd04194">
    <property type="entry name" value="GT8_A4GalT_like"/>
    <property type="match status" value="1"/>
</dbReference>
<dbReference type="InterPro" id="IPR050748">
    <property type="entry name" value="Glycosyltrans_8_dom-fam"/>
</dbReference>
<dbReference type="PANTHER" id="PTHR13778:SF47">
    <property type="entry name" value="LIPOPOLYSACCHARIDE 1,3-GALACTOSYLTRANSFERASE"/>
    <property type="match status" value="1"/>
</dbReference>
<evidence type="ECO:0000313" key="5">
    <source>
        <dbReference type="Proteomes" id="UP000254496"/>
    </source>
</evidence>
<dbReference type="GO" id="GO:0046872">
    <property type="term" value="F:metal ion binding"/>
    <property type="evidence" value="ECO:0007669"/>
    <property type="project" value="UniProtKB-KW"/>
</dbReference>
<dbReference type="InterPro" id="IPR029044">
    <property type="entry name" value="Nucleotide-diphossugar_trans"/>
</dbReference>
<evidence type="ECO:0000313" key="4">
    <source>
        <dbReference type="EMBL" id="STO67872.1"/>
    </source>
</evidence>
<dbReference type="Gene3D" id="3.90.550.10">
    <property type="entry name" value="Spore Coat Polysaccharide Biosynthesis Protein SpsA, Chain A"/>
    <property type="match status" value="1"/>
</dbReference>
<protein>
    <submittedName>
        <fullName evidence="4">RfaJ protein</fullName>
    </submittedName>
</protein>
<dbReference type="GO" id="GO:0016757">
    <property type="term" value="F:glycosyltransferase activity"/>
    <property type="evidence" value="ECO:0007669"/>
    <property type="project" value="UniProtKB-KW"/>
</dbReference>
<evidence type="ECO:0000256" key="2">
    <source>
        <dbReference type="ARBA" id="ARBA00022679"/>
    </source>
</evidence>
<dbReference type="EMBL" id="UGHJ01000001">
    <property type="protein sequence ID" value="STO67872.1"/>
    <property type="molecule type" value="Genomic_DNA"/>
</dbReference>
<keyword evidence="1" id="KW-0328">Glycosyltransferase</keyword>
<proteinExistence type="predicted"/>
<sequence length="196" mass="22327">MNIVLSCDENYSPYLAVNLLSILKNTKSTINFYILDLGIAFESKSKILEIVNKNNSNIEFIGVDKKDFLKFPSTISHISIATYARLKIDHYLPALDKVIYLDVDTLVINDLTPLWNVDLDGCVVGACIDSYVEFGLQGYKYNIGLTDKDVYFNAGVLLIDLLKFKSLDVYNRAISFLQKYPNIEFQDQDILNFILK</sequence>
<evidence type="ECO:0000256" key="3">
    <source>
        <dbReference type="ARBA" id="ARBA00022723"/>
    </source>
</evidence>